<reference evidence="4" key="1">
    <citation type="submission" date="2023-01" db="EMBL/GenBank/DDBJ databases">
        <title>Key to firefly adult light organ development and bioluminescence: homeobox transcription factors regulate luciferase expression and transportation to peroxisome.</title>
        <authorList>
            <person name="Fu X."/>
        </authorList>
    </citation>
    <scope>NUCLEOTIDE SEQUENCE [LARGE SCALE GENOMIC DNA]</scope>
</reference>
<feature type="region of interest" description="Disordered" evidence="2">
    <location>
        <begin position="156"/>
        <end position="176"/>
    </location>
</feature>
<dbReference type="PANTHER" id="PTHR11505">
    <property type="entry name" value="L1 TRANSPOSABLE ELEMENT-RELATED"/>
    <property type="match status" value="1"/>
</dbReference>
<proteinExistence type="predicted"/>
<keyword evidence="1" id="KW-0175">Coiled coil</keyword>
<dbReference type="Proteomes" id="UP001353858">
    <property type="component" value="Unassembled WGS sequence"/>
</dbReference>
<evidence type="ECO:0000313" key="3">
    <source>
        <dbReference type="EMBL" id="KAK4876337.1"/>
    </source>
</evidence>
<protein>
    <submittedName>
        <fullName evidence="3">Uncharacterized protein</fullName>
    </submittedName>
</protein>
<evidence type="ECO:0000313" key="4">
    <source>
        <dbReference type="Proteomes" id="UP001353858"/>
    </source>
</evidence>
<keyword evidence="4" id="KW-1185">Reference proteome</keyword>
<evidence type="ECO:0000256" key="1">
    <source>
        <dbReference type="SAM" id="Coils"/>
    </source>
</evidence>
<dbReference type="Gene3D" id="3.30.70.1820">
    <property type="entry name" value="L1 transposable element, RRM domain"/>
    <property type="match status" value="1"/>
</dbReference>
<comment type="caution">
    <text evidence="3">The sequence shown here is derived from an EMBL/GenBank/DDBJ whole genome shotgun (WGS) entry which is preliminary data.</text>
</comment>
<accession>A0AAN7PUR9</accession>
<dbReference type="AlphaFoldDB" id="A0AAN7PUR9"/>
<feature type="coiled-coil region" evidence="1">
    <location>
        <begin position="4"/>
        <end position="59"/>
    </location>
</feature>
<organism evidence="3 4">
    <name type="scientific">Aquatica leii</name>
    <dbReference type="NCBI Taxonomy" id="1421715"/>
    <lineage>
        <taxon>Eukaryota</taxon>
        <taxon>Metazoa</taxon>
        <taxon>Ecdysozoa</taxon>
        <taxon>Arthropoda</taxon>
        <taxon>Hexapoda</taxon>
        <taxon>Insecta</taxon>
        <taxon>Pterygota</taxon>
        <taxon>Neoptera</taxon>
        <taxon>Endopterygota</taxon>
        <taxon>Coleoptera</taxon>
        <taxon>Polyphaga</taxon>
        <taxon>Elateriformia</taxon>
        <taxon>Elateroidea</taxon>
        <taxon>Lampyridae</taxon>
        <taxon>Luciolinae</taxon>
        <taxon>Aquatica</taxon>
    </lineage>
</organism>
<name>A0AAN7PUR9_9COLE</name>
<evidence type="ECO:0000256" key="2">
    <source>
        <dbReference type="SAM" id="MobiDB-lite"/>
    </source>
</evidence>
<dbReference type="InterPro" id="IPR004244">
    <property type="entry name" value="Transposase_22"/>
</dbReference>
<feature type="compositionally biased region" description="Basic and acidic residues" evidence="2">
    <location>
        <begin position="156"/>
        <end position="170"/>
    </location>
</feature>
<dbReference type="EMBL" id="JARPUR010000005">
    <property type="protein sequence ID" value="KAK4876337.1"/>
    <property type="molecule type" value="Genomic_DNA"/>
</dbReference>
<gene>
    <name evidence="3" type="ORF">RN001_012759</name>
</gene>
<sequence>MSEFDKIEEMFQRIEENMNQMNTKLDTLVSEMKQVKEENVKLKAQILAQERKIINLEREVRKKNIIIKGVTNEENENENELRAKLQTIIQKIGMNIGIKADTDQARRIGGYNKDKKRPIHVKLTKESTKLAILQNAKKLKGSDIWIDQDYTKETQEERRRLIPHLKEAQKKGLRRS</sequence>